<dbReference type="PANTHER" id="PTHR33258">
    <property type="entry name" value="TRANSPOSASE INSL FOR INSERTION SEQUENCE ELEMENT IS186A-RELATED"/>
    <property type="match status" value="1"/>
</dbReference>
<keyword evidence="3" id="KW-0238">DNA-binding</keyword>
<keyword evidence="4" id="KW-0233">DNA recombination</keyword>
<evidence type="ECO:0000259" key="5">
    <source>
        <dbReference type="Pfam" id="PF01609"/>
    </source>
</evidence>
<dbReference type="InterPro" id="IPR002559">
    <property type="entry name" value="Transposase_11"/>
</dbReference>
<evidence type="ECO:0000256" key="1">
    <source>
        <dbReference type="ARBA" id="ARBA00010075"/>
    </source>
</evidence>
<evidence type="ECO:0000259" key="6">
    <source>
        <dbReference type="Pfam" id="PF14294"/>
    </source>
</evidence>
<dbReference type="GO" id="GO:0006313">
    <property type="term" value="P:DNA transposition"/>
    <property type="evidence" value="ECO:0007669"/>
    <property type="project" value="InterPro"/>
</dbReference>
<comment type="similarity">
    <text evidence="1">Belongs to the transposase 11 family.</text>
</comment>
<evidence type="ECO:0000256" key="2">
    <source>
        <dbReference type="ARBA" id="ARBA00022578"/>
    </source>
</evidence>
<feature type="domain" description="Transposase IS4-like" evidence="5">
    <location>
        <begin position="122"/>
        <end position="333"/>
    </location>
</feature>
<dbReference type="Pfam" id="PF01609">
    <property type="entry name" value="DDE_Tnp_1"/>
    <property type="match status" value="1"/>
</dbReference>
<dbReference type="InterPro" id="IPR012337">
    <property type="entry name" value="RNaseH-like_sf"/>
</dbReference>
<dbReference type="AlphaFoldDB" id="A0A382EGX1"/>
<sequence>MNSGKYIFSQILDFLPMYDFKMCIDRYKGNFNVRTFTCFDQFICMAFAQLTYRDSLRDIEVCLRSMEKKLYHIGIRGKVSRSTLAEANENRDWRIYSDFAHILINHARKLYANDSFGIDIEETVYALDASTIDLCLSVFPWATFRKNKAAVKLHTLLDLRGNIPTFISITDGKVHDVNILDELIPKVGAFCVMDRGYLDFHRLFIMNQNLAFFIIRFKKNTKYRRVYSSPVDKSTGLICDQVVVLTGNKSKVDYPEKLRRIHYFDSVTNKHFNFATNNFNLPALTITQLYKSRWQVELFFKWIKQHLKIKTFYGTTENAVKTQIWIAVSTYVLVAIIKKELNLGHSLYTILQILSLSLFEKHPLYQLLKEVDCNLNYSSLSNQLNLFDY</sequence>
<dbReference type="NCBIfam" id="NF033592">
    <property type="entry name" value="transpos_IS4_1"/>
    <property type="match status" value="1"/>
</dbReference>
<evidence type="ECO:0000256" key="4">
    <source>
        <dbReference type="ARBA" id="ARBA00023172"/>
    </source>
</evidence>
<dbReference type="InterPro" id="IPR047952">
    <property type="entry name" value="Transpos_IS4"/>
</dbReference>
<gene>
    <name evidence="7" type="ORF">METZ01_LOCUS201971</name>
</gene>
<accession>A0A382EGX1</accession>
<dbReference type="GO" id="GO:0003677">
    <property type="term" value="F:DNA binding"/>
    <property type="evidence" value="ECO:0007669"/>
    <property type="project" value="UniProtKB-KW"/>
</dbReference>
<dbReference type="InterPro" id="IPR025399">
    <property type="entry name" value="DUF4372"/>
</dbReference>
<reference evidence="7" key="1">
    <citation type="submission" date="2018-05" db="EMBL/GenBank/DDBJ databases">
        <authorList>
            <person name="Lanie J.A."/>
            <person name="Ng W.-L."/>
            <person name="Kazmierczak K.M."/>
            <person name="Andrzejewski T.M."/>
            <person name="Davidsen T.M."/>
            <person name="Wayne K.J."/>
            <person name="Tettelin H."/>
            <person name="Glass J.I."/>
            <person name="Rusch D."/>
            <person name="Podicherti R."/>
            <person name="Tsui H.-C.T."/>
            <person name="Winkler M.E."/>
        </authorList>
    </citation>
    <scope>NUCLEOTIDE SEQUENCE</scope>
</reference>
<dbReference type="GO" id="GO:0004803">
    <property type="term" value="F:transposase activity"/>
    <property type="evidence" value="ECO:0007669"/>
    <property type="project" value="InterPro"/>
</dbReference>
<organism evidence="7">
    <name type="scientific">marine metagenome</name>
    <dbReference type="NCBI Taxonomy" id="408172"/>
    <lineage>
        <taxon>unclassified sequences</taxon>
        <taxon>metagenomes</taxon>
        <taxon>ecological metagenomes</taxon>
    </lineage>
</organism>
<dbReference type="PANTHER" id="PTHR33258:SF1">
    <property type="entry name" value="TRANSPOSASE INSL FOR INSERTION SEQUENCE ELEMENT IS186A-RELATED"/>
    <property type="match status" value="1"/>
</dbReference>
<feature type="domain" description="DUF4372" evidence="6">
    <location>
        <begin position="4"/>
        <end position="76"/>
    </location>
</feature>
<evidence type="ECO:0008006" key="8">
    <source>
        <dbReference type="Google" id="ProtNLM"/>
    </source>
</evidence>
<evidence type="ECO:0000313" key="7">
    <source>
        <dbReference type="EMBL" id="SVB49117.1"/>
    </source>
</evidence>
<name>A0A382EGX1_9ZZZZ</name>
<dbReference type="EMBL" id="UINC01044114">
    <property type="protein sequence ID" value="SVB49117.1"/>
    <property type="molecule type" value="Genomic_DNA"/>
</dbReference>
<protein>
    <recommendedName>
        <fullName evidence="8">Transposase IS4-like domain-containing protein</fullName>
    </recommendedName>
</protein>
<evidence type="ECO:0000256" key="3">
    <source>
        <dbReference type="ARBA" id="ARBA00023125"/>
    </source>
</evidence>
<dbReference type="Pfam" id="PF14294">
    <property type="entry name" value="DUF4372"/>
    <property type="match status" value="1"/>
</dbReference>
<keyword evidence="2" id="KW-0815">Transposition</keyword>
<proteinExistence type="inferred from homology"/>
<dbReference type="SUPFAM" id="SSF53098">
    <property type="entry name" value="Ribonuclease H-like"/>
    <property type="match status" value="1"/>
</dbReference>